<protein>
    <recommendedName>
        <fullName evidence="2">2EXR domain-containing protein</fullName>
    </recommendedName>
</protein>
<gene>
    <name evidence="3" type="ORF">BKA59DRAFT_480097</name>
</gene>
<reference evidence="3" key="1">
    <citation type="journal article" date="2021" name="Nat. Commun.">
        <title>Genetic determinants of endophytism in the Arabidopsis root mycobiome.</title>
        <authorList>
            <person name="Mesny F."/>
            <person name="Miyauchi S."/>
            <person name="Thiergart T."/>
            <person name="Pickel B."/>
            <person name="Atanasova L."/>
            <person name="Karlsson M."/>
            <person name="Huettel B."/>
            <person name="Barry K.W."/>
            <person name="Haridas S."/>
            <person name="Chen C."/>
            <person name="Bauer D."/>
            <person name="Andreopoulos W."/>
            <person name="Pangilinan J."/>
            <person name="LaButti K."/>
            <person name="Riley R."/>
            <person name="Lipzen A."/>
            <person name="Clum A."/>
            <person name="Drula E."/>
            <person name="Henrissat B."/>
            <person name="Kohler A."/>
            <person name="Grigoriev I.V."/>
            <person name="Martin F.M."/>
            <person name="Hacquard S."/>
        </authorList>
    </citation>
    <scope>NUCLEOTIDE SEQUENCE</scope>
    <source>
        <strain evidence="3">MPI-SDFR-AT-0068</strain>
    </source>
</reference>
<keyword evidence="4" id="KW-1185">Reference proteome</keyword>
<feature type="compositionally biased region" description="Acidic residues" evidence="1">
    <location>
        <begin position="527"/>
        <end position="552"/>
    </location>
</feature>
<evidence type="ECO:0000256" key="1">
    <source>
        <dbReference type="SAM" id="MobiDB-lite"/>
    </source>
</evidence>
<feature type="compositionally biased region" description="Acidic residues" evidence="1">
    <location>
        <begin position="21"/>
        <end position="35"/>
    </location>
</feature>
<dbReference type="PANTHER" id="PTHR35910">
    <property type="entry name" value="2EXR DOMAIN-CONTAINING PROTEIN"/>
    <property type="match status" value="1"/>
</dbReference>
<dbReference type="AlphaFoldDB" id="A0A8K0RVD5"/>
<dbReference type="InterPro" id="IPR045518">
    <property type="entry name" value="2EXR"/>
</dbReference>
<feature type="compositionally biased region" description="Acidic residues" evidence="1">
    <location>
        <begin position="52"/>
        <end position="67"/>
    </location>
</feature>
<feature type="region of interest" description="Disordered" evidence="1">
    <location>
        <begin position="347"/>
        <end position="621"/>
    </location>
</feature>
<proteinExistence type="predicted"/>
<evidence type="ECO:0000313" key="4">
    <source>
        <dbReference type="Proteomes" id="UP000813427"/>
    </source>
</evidence>
<dbReference type="EMBL" id="JAGPXF010000005">
    <property type="protein sequence ID" value="KAH7242141.1"/>
    <property type="molecule type" value="Genomic_DNA"/>
</dbReference>
<feature type="compositionally biased region" description="Acidic residues" evidence="1">
    <location>
        <begin position="351"/>
        <end position="394"/>
    </location>
</feature>
<evidence type="ECO:0000259" key="2">
    <source>
        <dbReference type="Pfam" id="PF20150"/>
    </source>
</evidence>
<feature type="region of interest" description="Disordered" evidence="1">
    <location>
        <begin position="1"/>
        <end position="74"/>
    </location>
</feature>
<dbReference type="OrthoDB" id="3501032at2759"/>
<name>A0A8K0RVD5_9HYPO</name>
<comment type="caution">
    <text evidence="3">The sequence shown here is derived from an EMBL/GenBank/DDBJ whole genome shotgun (WGS) entry which is preliminary data.</text>
</comment>
<feature type="compositionally biased region" description="Acidic residues" evidence="1">
    <location>
        <begin position="607"/>
        <end position="621"/>
    </location>
</feature>
<accession>A0A8K0RVD5</accession>
<sequence>MSNLAESQSDDSENERLPNEVEGEEESSGNESSDESSDHSDGGGLLDTMAADTDDDSGDESDDEDNDHYETGLRNSSTANYFPQFCRLPVELRNRIWELFCPELCARYRVLDFLISYGTTRHPESATSLVWTVRDGIALEDQTRNLRTVFAVCQESRALATNAFPNSLSIDAGTGDAIVAFNRNSDVVLVNGLTCPPGRNIFHLPEFASEIKNLALGGPDILDNLSGSDVPTLVNQFTQLETFYVNVSSTDCQKSSLAWCTSDLVNHYQTQTYEKQPGLGEDLQFLWCWPDLQRHPDFARFQINRDTWDNLPDPLGSTLERRGLKAWPMVAFEYERGLRRYEMLQTLGPDLGDDTSSEEEGDDEDDGSNLDEYESDGIDDDEILETYDDSDEEGISLASGSPASASRVIHEISDDEDEDEDGTGADTGAGAGANFSSPEPEEEPESAPVQRGRKRRVVSDSDDEDEEDVQPSKRARTGRIVESDDEDDEPEVAQVDLPQKRSRTIISDDEDEDDASEQGGVSRQPDADDADDASDSEEESEEESEESDDDDAPPAKMSLAERLRLHREENPVNNQDSDDDASSRTADADSEDDQDVERNPFMMGMADESDGEGEDDDEDDY</sequence>
<feature type="compositionally biased region" description="Basic and acidic residues" evidence="1">
    <location>
        <begin position="559"/>
        <end position="570"/>
    </location>
</feature>
<feature type="compositionally biased region" description="Acidic residues" evidence="1">
    <location>
        <begin position="507"/>
        <end position="516"/>
    </location>
</feature>
<feature type="compositionally biased region" description="Acidic residues" evidence="1">
    <location>
        <begin position="413"/>
        <end position="423"/>
    </location>
</feature>
<feature type="domain" description="2EXR" evidence="2">
    <location>
        <begin position="82"/>
        <end position="188"/>
    </location>
</feature>
<dbReference type="Pfam" id="PF20150">
    <property type="entry name" value="2EXR"/>
    <property type="match status" value="1"/>
</dbReference>
<dbReference type="PANTHER" id="PTHR35910:SF6">
    <property type="entry name" value="2EXR DOMAIN-CONTAINING PROTEIN"/>
    <property type="match status" value="1"/>
</dbReference>
<evidence type="ECO:0000313" key="3">
    <source>
        <dbReference type="EMBL" id="KAH7242141.1"/>
    </source>
</evidence>
<dbReference type="Proteomes" id="UP000813427">
    <property type="component" value="Unassembled WGS sequence"/>
</dbReference>
<organism evidence="3 4">
    <name type="scientific">Fusarium tricinctum</name>
    <dbReference type="NCBI Taxonomy" id="61284"/>
    <lineage>
        <taxon>Eukaryota</taxon>
        <taxon>Fungi</taxon>
        <taxon>Dikarya</taxon>
        <taxon>Ascomycota</taxon>
        <taxon>Pezizomycotina</taxon>
        <taxon>Sordariomycetes</taxon>
        <taxon>Hypocreomycetidae</taxon>
        <taxon>Hypocreales</taxon>
        <taxon>Nectriaceae</taxon>
        <taxon>Fusarium</taxon>
        <taxon>Fusarium tricinctum species complex</taxon>
    </lineage>
</organism>
<feature type="compositionally biased region" description="Acidic residues" evidence="1">
    <location>
        <begin position="460"/>
        <end position="469"/>
    </location>
</feature>